<dbReference type="Gene3D" id="2.30.30.40">
    <property type="entry name" value="SH3 Domains"/>
    <property type="match status" value="1"/>
</dbReference>
<name>A0A3B0R3Z9_9ZZZZ</name>
<sequence>MSKSTLISFALCTAGAVALFGWLFASAPLQPVASVKTAGSGVPATKTQEEKKPESQGPVVFAVPKSKATALNNEPVNIIIDPVTETIPVNTGNAVAGPADLVVTSSGLRMRSEPSSQSLTLANYAKGARFSHIRDENGWSLVQSLDDGQKGWMFRKFMGDAS</sequence>
<organism evidence="1">
    <name type="scientific">hydrothermal vent metagenome</name>
    <dbReference type="NCBI Taxonomy" id="652676"/>
    <lineage>
        <taxon>unclassified sequences</taxon>
        <taxon>metagenomes</taxon>
        <taxon>ecological metagenomes</taxon>
    </lineage>
</organism>
<dbReference type="AlphaFoldDB" id="A0A3B0R3Z9"/>
<accession>A0A3B0R3Z9</accession>
<evidence type="ECO:0000313" key="1">
    <source>
        <dbReference type="EMBL" id="VAV87990.1"/>
    </source>
</evidence>
<reference evidence="1" key="1">
    <citation type="submission" date="2018-06" db="EMBL/GenBank/DDBJ databases">
        <authorList>
            <person name="Zhirakovskaya E."/>
        </authorList>
    </citation>
    <scope>NUCLEOTIDE SEQUENCE</scope>
</reference>
<evidence type="ECO:0008006" key="2">
    <source>
        <dbReference type="Google" id="ProtNLM"/>
    </source>
</evidence>
<protein>
    <recommendedName>
        <fullName evidence="2">SH3b domain-containing protein</fullName>
    </recommendedName>
</protein>
<dbReference type="EMBL" id="UOEC01000035">
    <property type="protein sequence ID" value="VAV87990.1"/>
    <property type="molecule type" value="Genomic_DNA"/>
</dbReference>
<proteinExistence type="predicted"/>
<gene>
    <name evidence="1" type="ORF">MNBD_ALPHA08-2421</name>
</gene>